<evidence type="ECO:0000313" key="5">
    <source>
        <dbReference type="Proteomes" id="UP001146793"/>
    </source>
</evidence>
<feature type="region of interest" description="Disordered" evidence="1">
    <location>
        <begin position="215"/>
        <end position="248"/>
    </location>
</feature>
<protein>
    <submittedName>
        <fullName evidence="4">F-box only protein</fullName>
    </submittedName>
</protein>
<dbReference type="EMBL" id="JANTQA010000063">
    <property type="protein sequence ID" value="KAJ3426768.1"/>
    <property type="molecule type" value="Genomic_DNA"/>
</dbReference>
<evidence type="ECO:0000256" key="2">
    <source>
        <dbReference type="SAM" id="Phobius"/>
    </source>
</evidence>
<sequence>MEQNVVFEHTKFEKLCFTNKRAKEHSLMLLTKKKTKKKSYKKIVKINTTEIQRRNTTNTNPFSILPDEMILKIFSFLKPPHLTVCSCVDRRFECITQDYSLWENFYERNYRTFDFKDLEITKFLKKNLLIKTEELGLSVVFKNLISEKKYYLKKLEMLLLKPECRELDQREMKKITNKGIKLINKIHKLQKQLLLDSDQTTSQDFIKVLESKKQEKGKGKEQEHIQEQLHKQEQKQKQVQEQEQGKGEEYQKEKINIFKKIKNYLDNSRKKSQQKKIEKLKKHLKESPRTFFCDQRNKYLTKIKLIEHLQKLEKKEFVTEEQINLINNNNLCYKKKEFYFLLLFLFLQQIYLWQIPILWIPFFIVLMHGYYHVLIKILFSISKNKMNHFYADYNSFYGYIFTQVAVNGSINFLLLLTLQKKKLIEVSMQDFLILILKLSFENRAGIAGEDQIKKG</sequence>
<feature type="transmembrane region" description="Helical" evidence="2">
    <location>
        <begin position="396"/>
        <end position="418"/>
    </location>
</feature>
<keyword evidence="2" id="KW-0812">Transmembrane</keyword>
<dbReference type="AlphaFoldDB" id="A0AAV7YGS1"/>
<accession>A0AAV7YGS1</accession>
<feature type="transmembrane region" description="Helical" evidence="2">
    <location>
        <begin position="362"/>
        <end position="381"/>
    </location>
</feature>
<dbReference type="InterPro" id="IPR001810">
    <property type="entry name" value="F-box_dom"/>
</dbReference>
<keyword evidence="2" id="KW-0472">Membrane</keyword>
<evidence type="ECO:0000256" key="1">
    <source>
        <dbReference type="SAM" id="MobiDB-lite"/>
    </source>
</evidence>
<dbReference type="SUPFAM" id="SSF81383">
    <property type="entry name" value="F-box domain"/>
    <property type="match status" value="1"/>
</dbReference>
<evidence type="ECO:0000313" key="4">
    <source>
        <dbReference type="EMBL" id="KAJ3426768.1"/>
    </source>
</evidence>
<organism evidence="4 5">
    <name type="scientific">Anaeramoeba flamelloides</name>
    <dbReference type="NCBI Taxonomy" id="1746091"/>
    <lineage>
        <taxon>Eukaryota</taxon>
        <taxon>Metamonada</taxon>
        <taxon>Anaeramoebidae</taxon>
        <taxon>Anaeramoeba</taxon>
    </lineage>
</organism>
<dbReference type="PROSITE" id="PS50181">
    <property type="entry name" value="FBOX"/>
    <property type="match status" value="1"/>
</dbReference>
<evidence type="ECO:0000259" key="3">
    <source>
        <dbReference type="PROSITE" id="PS50181"/>
    </source>
</evidence>
<dbReference type="Proteomes" id="UP001146793">
    <property type="component" value="Unassembled WGS sequence"/>
</dbReference>
<gene>
    <name evidence="4" type="ORF">M0812_26336</name>
</gene>
<feature type="domain" description="F-box" evidence="3">
    <location>
        <begin position="59"/>
        <end position="105"/>
    </location>
</feature>
<reference evidence="4" key="1">
    <citation type="submission" date="2022-08" db="EMBL/GenBank/DDBJ databases">
        <title>Novel sulphate-reducing endosymbionts in the free-living metamonad Anaeramoeba.</title>
        <authorList>
            <person name="Jerlstrom-Hultqvist J."/>
            <person name="Cepicka I."/>
            <person name="Gallot-Lavallee L."/>
            <person name="Salas-Leiva D."/>
            <person name="Curtis B.A."/>
            <person name="Zahonova K."/>
            <person name="Pipaliya S."/>
            <person name="Dacks J."/>
            <person name="Roger A.J."/>
        </authorList>
    </citation>
    <scope>NUCLEOTIDE SEQUENCE</scope>
    <source>
        <strain evidence="4">Busselton2</strain>
    </source>
</reference>
<dbReference type="Pfam" id="PF12937">
    <property type="entry name" value="F-box-like"/>
    <property type="match status" value="1"/>
</dbReference>
<name>A0AAV7YGS1_9EUKA</name>
<dbReference type="Gene3D" id="1.20.1280.50">
    <property type="match status" value="1"/>
</dbReference>
<comment type="caution">
    <text evidence="4">The sequence shown here is derived from an EMBL/GenBank/DDBJ whole genome shotgun (WGS) entry which is preliminary data.</text>
</comment>
<proteinExistence type="predicted"/>
<dbReference type="InterPro" id="IPR036047">
    <property type="entry name" value="F-box-like_dom_sf"/>
</dbReference>
<dbReference type="SMART" id="SM00256">
    <property type="entry name" value="FBOX"/>
    <property type="match status" value="1"/>
</dbReference>
<keyword evidence="2" id="KW-1133">Transmembrane helix</keyword>